<dbReference type="InterPro" id="IPR000150">
    <property type="entry name" value="Cof"/>
</dbReference>
<name>A0A7W1XS43_9BACL</name>
<dbReference type="NCBIfam" id="TIGR00099">
    <property type="entry name" value="Cof-subfamily"/>
    <property type="match status" value="1"/>
</dbReference>
<dbReference type="CDD" id="cd07516">
    <property type="entry name" value="HAD_Pase"/>
    <property type="match status" value="1"/>
</dbReference>
<evidence type="ECO:0000313" key="2">
    <source>
        <dbReference type="Proteomes" id="UP000538292"/>
    </source>
</evidence>
<dbReference type="Gene3D" id="3.40.50.1000">
    <property type="entry name" value="HAD superfamily/HAD-like"/>
    <property type="match status" value="1"/>
</dbReference>
<dbReference type="SFLD" id="SFLDG01144">
    <property type="entry name" value="C2.B.4:_PGP_Like"/>
    <property type="match status" value="1"/>
</dbReference>
<dbReference type="SFLD" id="SFLDS00003">
    <property type="entry name" value="Haloacid_Dehalogenase"/>
    <property type="match status" value="1"/>
</dbReference>
<reference evidence="1 2" key="1">
    <citation type="submission" date="2020-07" db="EMBL/GenBank/DDBJ databases">
        <title>Thermoactinomyces phylogeny.</title>
        <authorList>
            <person name="Dunlap C."/>
        </authorList>
    </citation>
    <scope>NUCLEOTIDE SEQUENCE [LARGE SCALE GENOMIC DNA]</scope>
    <source>
        <strain evidence="1 2">AMNI-1</strain>
    </source>
</reference>
<dbReference type="Gene3D" id="3.30.1240.10">
    <property type="match status" value="1"/>
</dbReference>
<dbReference type="GO" id="GO:0000287">
    <property type="term" value="F:magnesium ion binding"/>
    <property type="evidence" value="ECO:0007669"/>
    <property type="project" value="TreeGrafter"/>
</dbReference>
<comment type="caution">
    <text evidence="1">The sequence shown here is derived from an EMBL/GenBank/DDBJ whole genome shotgun (WGS) entry which is preliminary data.</text>
</comment>
<dbReference type="AlphaFoldDB" id="A0A7W1XS43"/>
<dbReference type="InterPro" id="IPR023214">
    <property type="entry name" value="HAD_sf"/>
</dbReference>
<dbReference type="GO" id="GO:0016791">
    <property type="term" value="F:phosphatase activity"/>
    <property type="evidence" value="ECO:0007669"/>
    <property type="project" value="TreeGrafter"/>
</dbReference>
<dbReference type="SFLD" id="SFLDG01140">
    <property type="entry name" value="C2.B:_Phosphomannomutase_and_P"/>
    <property type="match status" value="1"/>
</dbReference>
<accession>A0A7W1XS43</accession>
<dbReference type="InterPro" id="IPR036412">
    <property type="entry name" value="HAD-like_sf"/>
</dbReference>
<dbReference type="NCBIfam" id="TIGR01484">
    <property type="entry name" value="HAD-SF-IIB"/>
    <property type="match status" value="1"/>
</dbReference>
<keyword evidence="2" id="KW-1185">Reference proteome</keyword>
<dbReference type="EMBL" id="JACEOL010000027">
    <property type="protein sequence ID" value="MBA4602279.1"/>
    <property type="molecule type" value="Genomic_DNA"/>
</dbReference>
<gene>
    <name evidence="1" type="ORF">H2C83_08100</name>
</gene>
<proteinExistence type="predicted"/>
<dbReference type="InterPro" id="IPR006379">
    <property type="entry name" value="HAD-SF_hydro_IIB"/>
</dbReference>
<dbReference type="SUPFAM" id="SSF56784">
    <property type="entry name" value="HAD-like"/>
    <property type="match status" value="1"/>
</dbReference>
<dbReference type="Proteomes" id="UP000538292">
    <property type="component" value="Unassembled WGS sequence"/>
</dbReference>
<evidence type="ECO:0000313" key="1">
    <source>
        <dbReference type="EMBL" id="MBA4602279.1"/>
    </source>
</evidence>
<organism evidence="1 2">
    <name type="scientific">Thermoactinomyces mirandus</name>
    <dbReference type="NCBI Taxonomy" id="2756294"/>
    <lineage>
        <taxon>Bacteria</taxon>
        <taxon>Bacillati</taxon>
        <taxon>Bacillota</taxon>
        <taxon>Bacilli</taxon>
        <taxon>Bacillales</taxon>
        <taxon>Thermoactinomycetaceae</taxon>
        <taxon>Thermoactinomyces</taxon>
    </lineage>
</organism>
<dbReference type="RefSeq" id="WP_181739644.1">
    <property type="nucleotide sequence ID" value="NZ_JACEOL010000027.1"/>
</dbReference>
<dbReference type="PANTHER" id="PTHR10000">
    <property type="entry name" value="PHOSPHOSERINE PHOSPHATASE"/>
    <property type="match status" value="1"/>
</dbReference>
<dbReference type="GO" id="GO:0005829">
    <property type="term" value="C:cytosol"/>
    <property type="evidence" value="ECO:0007669"/>
    <property type="project" value="TreeGrafter"/>
</dbReference>
<dbReference type="PROSITE" id="PS01229">
    <property type="entry name" value="COF_2"/>
    <property type="match status" value="1"/>
</dbReference>
<dbReference type="PANTHER" id="PTHR10000:SF55">
    <property type="entry name" value="5-AMINO-6-(5-PHOSPHO-D-RIBITYLAMINO)URACIL PHOSPHATASE YCSE"/>
    <property type="match status" value="1"/>
</dbReference>
<dbReference type="Pfam" id="PF08282">
    <property type="entry name" value="Hydrolase_3"/>
    <property type="match status" value="1"/>
</dbReference>
<protein>
    <submittedName>
        <fullName evidence="1">HAD family phosphatase</fullName>
    </submittedName>
</protein>
<sequence length="290" mass="32713">MIQLIATDMDGTLLDREGKISEQNRKALRLVQERGILVVIATGRSYHGAMDLLRDSGLHVPLIYLNGACIRSEKDELMKGITLEPDAVRRMHEAFQEIEIYHELYTGDGIYCNRDGYNYLKIEIDRIISTNPTIQPELARHVANRKYRTSRITEKHYEDIAEDPGASVYKVLAFSTIDEKLKQARQKAKSFSGIVVTSSARHNIELNHPDAQKGLALEYLAQKYGISMKQTMVIGDNFNDLSMMKKAGLSIAMGNAEEYVKKACRYVTRSNDEHGVAYAISRWAGIGELV</sequence>